<proteinExistence type="predicted"/>
<dbReference type="EMBL" id="LNQE01001865">
    <property type="protein sequence ID" value="KUG03881.1"/>
    <property type="molecule type" value="Genomic_DNA"/>
</dbReference>
<evidence type="ECO:0000313" key="2">
    <source>
        <dbReference type="EMBL" id="KUG03881.1"/>
    </source>
</evidence>
<dbReference type="AlphaFoldDB" id="A0A0W8E5Z6"/>
<keyword evidence="1" id="KW-1133">Transmembrane helix</keyword>
<feature type="transmembrane region" description="Helical" evidence="1">
    <location>
        <begin position="83"/>
        <end position="104"/>
    </location>
</feature>
<keyword evidence="1" id="KW-0472">Membrane</keyword>
<accession>A0A0W8E5Z6</accession>
<name>A0A0W8E5Z6_9ZZZZ</name>
<reference evidence="2" key="1">
    <citation type="journal article" date="2015" name="Proc. Natl. Acad. Sci. U.S.A.">
        <title>Networks of energetic and metabolic interactions define dynamics in microbial communities.</title>
        <authorList>
            <person name="Embree M."/>
            <person name="Liu J.K."/>
            <person name="Al-Bassam M.M."/>
            <person name="Zengler K."/>
        </authorList>
    </citation>
    <scope>NUCLEOTIDE SEQUENCE</scope>
</reference>
<evidence type="ECO:0000256" key="1">
    <source>
        <dbReference type="SAM" id="Phobius"/>
    </source>
</evidence>
<protein>
    <submittedName>
        <fullName evidence="2">Putative membrane protein</fullName>
    </submittedName>
</protein>
<sequence length="153" mass="16711">MYLVASFHHCLHTEIAIAKVEELGIKKNQILAVPLEKKGETRHIFDTIHHADGISLFDGGAILGTIGMVFGVIYGFVLEWGPIIWGLIGLAGGFCLGFLLDLSFSKVRHSKGRQKENDAELFVMVHCDPLQADQVKKVLLDHLALGVAVVQGP</sequence>
<gene>
    <name evidence="2" type="ORF">ASZ90_018660</name>
</gene>
<keyword evidence="1" id="KW-0812">Transmembrane</keyword>
<comment type="caution">
    <text evidence="2">The sequence shown here is derived from an EMBL/GenBank/DDBJ whole genome shotgun (WGS) entry which is preliminary data.</text>
</comment>
<feature type="transmembrane region" description="Helical" evidence="1">
    <location>
        <begin position="56"/>
        <end position="77"/>
    </location>
</feature>
<organism evidence="2">
    <name type="scientific">hydrocarbon metagenome</name>
    <dbReference type="NCBI Taxonomy" id="938273"/>
    <lineage>
        <taxon>unclassified sequences</taxon>
        <taxon>metagenomes</taxon>
        <taxon>ecological metagenomes</taxon>
    </lineage>
</organism>